<name>A0AAD7A5Y5_9AGAR</name>
<feature type="domain" description="Ubiquinol-cytochrome c chaperone" evidence="2">
    <location>
        <begin position="187"/>
        <end position="240"/>
    </location>
</feature>
<evidence type="ECO:0000259" key="2">
    <source>
        <dbReference type="Pfam" id="PF03981"/>
    </source>
</evidence>
<gene>
    <name evidence="3" type="ORF">DFH08DRAFT_776360</name>
</gene>
<dbReference type="GO" id="GO:0034551">
    <property type="term" value="P:mitochondrial respiratory chain complex III assembly"/>
    <property type="evidence" value="ECO:0007669"/>
    <property type="project" value="TreeGrafter"/>
</dbReference>
<sequence length="353" mass="40551">MLGRTSFAQAARLRRVSRPLRAIRLISDKGKGRTNVDNLIPERPPTWLTRKLQENPKNLERFIKITNALGMGNPRVKATNRTFVLYERVCSIKADEEKSFWRDECFLPPTFQSWFTVITLHIWMMNVRFRSLPAAYGKRYSECIVDHFFQDTEDRIRAIMQPSHDHKPYIFTSTFYVNPNAPKTTDKNERLARAPDRLVTQQLKIFKEQWSGFSLSLDLGLVQGDMQLAAAVWRNLLGARGASGIAFPDDPSAPTFRRAVNLLGGEIVNPTKVDFEKEAVTDDDSGVHDFPPSEADKYVAYPELMLDIVHYIRRELVRLEALSDEEVLDKGWRDMRFGPVRPNTTNSEVYSSP</sequence>
<keyword evidence="4" id="KW-1185">Reference proteome</keyword>
<comment type="similarity">
    <text evidence="1">Belongs to the CBP3 family.</text>
</comment>
<dbReference type="Pfam" id="PF03981">
    <property type="entry name" value="Ubiq_cyt_C_chap"/>
    <property type="match status" value="2"/>
</dbReference>
<evidence type="ECO:0000313" key="3">
    <source>
        <dbReference type="EMBL" id="KAJ7350351.1"/>
    </source>
</evidence>
<accession>A0AAD7A5Y5</accession>
<evidence type="ECO:0000256" key="1">
    <source>
        <dbReference type="ARBA" id="ARBA00006407"/>
    </source>
</evidence>
<dbReference type="EMBL" id="JARIHO010000014">
    <property type="protein sequence ID" value="KAJ7350351.1"/>
    <property type="molecule type" value="Genomic_DNA"/>
</dbReference>
<feature type="domain" description="Ubiquinol-cytochrome c chaperone" evidence="2">
    <location>
        <begin position="104"/>
        <end position="165"/>
    </location>
</feature>
<dbReference type="PANTHER" id="PTHR12184:SF1">
    <property type="entry name" value="UBIQUINOL-CYTOCHROME-C REDUCTASE COMPLEX ASSEMBLY FACTOR 1"/>
    <property type="match status" value="1"/>
</dbReference>
<protein>
    <recommendedName>
        <fullName evidence="2">Ubiquinol-cytochrome c chaperone domain-containing protein</fullName>
    </recommendedName>
</protein>
<organism evidence="3 4">
    <name type="scientific">Mycena albidolilacea</name>
    <dbReference type="NCBI Taxonomy" id="1033008"/>
    <lineage>
        <taxon>Eukaryota</taxon>
        <taxon>Fungi</taxon>
        <taxon>Dikarya</taxon>
        <taxon>Basidiomycota</taxon>
        <taxon>Agaricomycotina</taxon>
        <taxon>Agaricomycetes</taxon>
        <taxon>Agaricomycetidae</taxon>
        <taxon>Agaricales</taxon>
        <taxon>Marasmiineae</taxon>
        <taxon>Mycenaceae</taxon>
        <taxon>Mycena</taxon>
    </lineage>
</organism>
<comment type="caution">
    <text evidence="3">The sequence shown here is derived from an EMBL/GenBank/DDBJ whole genome shotgun (WGS) entry which is preliminary data.</text>
</comment>
<evidence type="ECO:0000313" key="4">
    <source>
        <dbReference type="Proteomes" id="UP001218218"/>
    </source>
</evidence>
<dbReference type="PANTHER" id="PTHR12184">
    <property type="entry name" value="UBIQUINOL-CYTOCHROME C REDUCTASE COMPLEX ASSEMBLY FACTOR 1 FAMILY MEMBER"/>
    <property type="match status" value="1"/>
</dbReference>
<dbReference type="InterPro" id="IPR007129">
    <property type="entry name" value="Ubiqinol_cyt_c_chaperone_CPB3"/>
</dbReference>
<dbReference type="InterPro" id="IPR021150">
    <property type="entry name" value="Ubiq_cyt_c_chap"/>
</dbReference>
<reference evidence="3" key="1">
    <citation type="submission" date="2023-03" db="EMBL/GenBank/DDBJ databases">
        <title>Massive genome expansion in bonnet fungi (Mycena s.s.) driven by repeated elements and novel gene families across ecological guilds.</title>
        <authorList>
            <consortium name="Lawrence Berkeley National Laboratory"/>
            <person name="Harder C.B."/>
            <person name="Miyauchi S."/>
            <person name="Viragh M."/>
            <person name="Kuo A."/>
            <person name="Thoen E."/>
            <person name="Andreopoulos B."/>
            <person name="Lu D."/>
            <person name="Skrede I."/>
            <person name="Drula E."/>
            <person name="Henrissat B."/>
            <person name="Morin E."/>
            <person name="Kohler A."/>
            <person name="Barry K."/>
            <person name="LaButti K."/>
            <person name="Morin E."/>
            <person name="Salamov A."/>
            <person name="Lipzen A."/>
            <person name="Mereny Z."/>
            <person name="Hegedus B."/>
            <person name="Baldrian P."/>
            <person name="Stursova M."/>
            <person name="Weitz H."/>
            <person name="Taylor A."/>
            <person name="Grigoriev I.V."/>
            <person name="Nagy L.G."/>
            <person name="Martin F."/>
            <person name="Kauserud H."/>
        </authorList>
    </citation>
    <scope>NUCLEOTIDE SEQUENCE</scope>
    <source>
        <strain evidence="3">CBHHK002</strain>
    </source>
</reference>
<dbReference type="GO" id="GO:0005739">
    <property type="term" value="C:mitochondrion"/>
    <property type="evidence" value="ECO:0007669"/>
    <property type="project" value="TreeGrafter"/>
</dbReference>
<proteinExistence type="inferred from homology"/>
<dbReference type="Proteomes" id="UP001218218">
    <property type="component" value="Unassembled WGS sequence"/>
</dbReference>
<dbReference type="AlphaFoldDB" id="A0AAD7A5Y5"/>